<evidence type="ECO:0000259" key="5">
    <source>
        <dbReference type="PROSITE" id="PS50188"/>
    </source>
</evidence>
<accession>A0AAV6H4V3</accession>
<dbReference type="Pfam" id="PF13765">
    <property type="entry name" value="PRY"/>
    <property type="match status" value="1"/>
</dbReference>
<dbReference type="SMART" id="SM00449">
    <property type="entry name" value="SPRY"/>
    <property type="match status" value="1"/>
</dbReference>
<feature type="domain" description="B30.2/SPRY" evidence="5">
    <location>
        <begin position="116"/>
        <end position="302"/>
    </location>
</feature>
<dbReference type="InterPro" id="IPR058030">
    <property type="entry name" value="TRIM8/14/16/25/29/45/65_CC"/>
</dbReference>
<dbReference type="InterPro" id="IPR043136">
    <property type="entry name" value="B30.2/SPRY_sf"/>
</dbReference>
<dbReference type="AlphaFoldDB" id="A0AAV6H4V3"/>
<dbReference type="InterPro" id="IPR006574">
    <property type="entry name" value="PRY"/>
</dbReference>
<dbReference type="PANTHER" id="PTHR25465">
    <property type="entry name" value="B-BOX DOMAIN CONTAINING"/>
    <property type="match status" value="1"/>
</dbReference>
<evidence type="ECO:0000313" key="6">
    <source>
        <dbReference type="EMBL" id="KAG5281037.1"/>
    </source>
</evidence>
<evidence type="ECO:0000313" key="7">
    <source>
        <dbReference type="Proteomes" id="UP000823561"/>
    </source>
</evidence>
<protein>
    <recommendedName>
        <fullName evidence="5">B30.2/SPRY domain-containing protein</fullName>
    </recommendedName>
</protein>
<keyword evidence="4" id="KW-0175">Coiled coil</keyword>
<reference evidence="6" key="1">
    <citation type="submission" date="2020-10" db="EMBL/GenBank/DDBJ databases">
        <title>Chromosome-scale genome assembly of the Allis shad, Alosa alosa.</title>
        <authorList>
            <person name="Margot Z."/>
            <person name="Christophe K."/>
            <person name="Cabau C."/>
            <person name="Louis A."/>
            <person name="Berthelot C."/>
            <person name="Parey E."/>
            <person name="Roest Crollius H."/>
            <person name="Montfort J."/>
            <person name="Robinson-Rechavi M."/>
            <person name="Bucao C."/>
            <person name="Bouchez O."/>
            <person name="Gislard M."/>
            <person name="Lluch J."/>
            <person name="Milhes M."/>
            <person name="Lampietro C."/>
            <person name="Lopez Roques C."/>
            <person name="Donnadieu C."/>
            <person name="Braasch I."/>
            <person name="Desvignes T."/>
            <person name="Postlethwait J."/>
            <person name="Bobe J."/>
            <person name="Guiguen Y."/>
        </authorList>
    </citation>
    <scope>NUCLEOTIDE SEQUENCE</scope>
    <source>
        <strain evidence="6">M-15738</strain>
        <tissue evidence="6">Blood</tissue>
    </source>
</reference>
<comment type="caution">
    <text evidence="6">The sequence shown here is derived from an EMBL/GenBank/DDBJ whole genome shotgun (WGS) entry which is preliminary data.</text>
</comment>
<dbReference type="PRINTS" id="PR01407">
    <property type="entry name" value="BUTYPHLNCDUF"/>
</dbReference>
<keyword evidence="1" id="KW-0479">Metal-binding</keyword>
<evidence type="ECO:0000256" key="1">
    <source>
        <dbReference type="ARBA" id="ARBA00022723"/>
    </source>
</evidence>
<organism evidence="6 7">
    <name type="scientific">Alosa alosa</name>
    <name type="common">allis shad</name>
    <dbReference type="NCBI Taxonomy" id="278164"/>
    <lineage>
        <taxon>Eukaryota</taxon>
        <taxon>Metazoa</taxon>
        <taxon>Chordata</taxon>
        <taxon>Craniata</taxon>
        <taxon>Vertebrata</taxon>
        <taxon>Euteleostomi</taxon>
        <taxon>Actinopterygii</taxon>
        <taxon>Neopterygii</taxon>
        <taxon>Teleostei</taxon>
        <taxon>Clupei</taxon>
        <taxon>Clupeiformes</taxon>
        <taxon>Clupeoidei</taxon>
        <taxon>Clupeidae</taxon>
        <taxon>Alosa</taxon>
    </lineage>
</organism>
<sequence>MIRTIERRRSKMKELIRAQEKAEVSRTEGLLKQLEQEIAELKRTDAEQLSHTEDHIHFLMTYQSVGDLPESKELFDFNQSLSFENVNKSVSTLKGQLEDFCKEEFMKISAAVTKVQVILPSEPTTIEEFLQYSCHFTLDPNTAHRQFHLSEGNRRVERRAQFQSYPDHPERFDEWWQVLCSEGVSGRCYWEVEWSGVVYIAVSYKSISRKGEGGECKFGCNDQSWRLRLTSSGSSFWHNDKETELPLVVSSKIGVYVDHRAGTLAFYSISDTMTLLHRVQTTFTHTLYPGFCLHKRSSVQLL</sequence>
<keyword evidence="7" id="KW-1185">Reference proteome</keyword>
<evidence type="ECO:0000256" key="4">
    <source>
        <dbReference type="SAM" id="Coils"/>
    </source>
</evidence>
<dbReference type="InterPro" id="IPR003877">
    <property type="entry name" value="SPRY_dom"/>
</dbReference>
<dbReference type="Pfam" id="PF25600">
    <property type="entry name" value="TRIM_CC"/>
    <property type="match status" value="1"/>
</dbReference>
<dbReference type="CDD" id="cd16040">
    <property type="entry name" value="SPRY_PRY_SNTX"/>
    <property type="match status" value="1"/>
</dbReference>
<gene>
    <name evidence="6" type="ORF">AALO_G00066760</name>
</gene>
<keyword evidence="2" id="KW-0863">Zinc-finger</keyword>
<proteinExistence type="predicted"/>
<dbReference type="InterPro" id="IPR051051">
    <property type="entry name" value="E3_ubiq-ligase_TRIM/RNF"/>
</dbReference>
<dbReference type="SMART" id="SM00589">
    <property type="entry name" value="PRY"/>
    <property type="match status" value="1"/>
</dbReference>
<dbReference type="Proteomes" id="UP000823561">
    <property type="component" value="Chromosome 5"/>
</dbReference>
<dbReference type="Gene3D" id="2.60.120.920">
    <property type="match status" value="1"/>
</dbReference>
<dbReference type="GO" id="GO:0008270">
    <property type="term" value="F:zinc ion binding"/>
    <property type="evidence" value="ECO:0007669"/>
    <property type="project" value="UniProtKB-KW"/>
</dbReference>
<dbReference type="GO" id="GO:0005737">
    <property type="term" value="C:cytoplasm"/>
    <property type="evidence" value="ECO:0007669"/>
    <property type="project" value="UniProtKB-ARBA"/>
</dbReference>
<dbReference type="PANTHER" id="PTHR25465:SF5">
    <property type="entry name" value="E3 UBIQUITIN_ISG15 LIGASE TRIM25-RELATED"/>
    <property type="match status" value="1"/>
</dbReference>
<dbReference type="SUPFAM" id="SSF49899">
    <property type="entry name" value="Concanavalin A-like lectins/glucanases"/>
    <property type="match status" value="1"/>
</dbReference>
<name>A0AAV6H4V3_9TELE</name>
<keyword evidence="3" id="KW-0862">Zinc</keyword>
<dbReference type="InterPro" id="IPR013320">
    <property type="entry name" value="ConA-like_dom_sf"/>
</dbReference>
<dbReference type="PROSITE" id="PS50188">
    <property type="entry name" value="B302_SPRY"/>
    <property type="match status" value="1"/>
</dbReference>
<dbReference type="EMBL" id="JADWDJ010000005">
    <property type="protein sequence ID" value="KAG5281037.1"/>
    <property type="molecule type" value="Genomic_DNA"/>
</dbReference>
<evidence type="ECO:0000256" key="2">
    <source>
        <dbReference type="ARBA" id="ARBA00022771"/>
    </source>
</evidence>
<dbReference type="InterPro" id="IPR003879">
    <property type="entry name" value="Butyrophylin_SPRY"/>
</dbReference>
<dbReference type="InterPro" id="IPR001870">
    <property type="entry name" value="B30.2/SPRY"/>
</dbReference>
<evidence type="ECO:0000256" key="3">
    <source>
        <dbReference type="ARBA" id="ARBA00022833"/>
    </source>
</evidence>
<dbReference type="Pfam" id="PF00622">
    <property type="entry name" value="SPRY"/>
    <property type="match status" value="1"/>
</dbReference>
<feature type="coiled-coil region" evidence="4">
    <location>
        <begin position="2"/>
        <end position="51"/>
    </location>
</feature>